<name>A0A9J7MYP4_BRAFL</name>
<feature type="region of interest" description="Disordered" evidence="2">
    <location>
        <begin position="234"/>
        <end position="299"/>
    </location>
</feature>
<reference evidence="6" key="1">
    <citation type="journal article" date="2020" name="Nat. Ecol. Evol.">
        <title>Deeply conserved synteny resolves early events in vertebrate evolution.</title>
        <authorList>
            <person name="Simakov O."/>
            <person name="Marletaz F."/>
            <person name="Yue J.X."/>
            <person name="O'Connell B."/>
            <person name="Jenkins J."/>
            <person name="Brandt A."/>
            <person name="Calef R."/>
            <person name="Tung C.H."/>
            <person name="Huang T.K."/>
            <person name="Schmutz J."/>
            <person name="Satoh N."/>
            <person name="Yu J.K."/>
            <person name="Putnam N.H."/>
            <person name="Green R.E."/>
            <person name="Rokhsar D.S."/>
        </authorList>
    </citation>
    <scope>NUCLEOTIDE SEQUENCE [LARGE SCALE GENOMIC DNA]</scope>
    <source>
        <strain evidence="6">S238N-H82</strain>
    </source>
</reference>
<accession>A0A9J7MYP4</accession>
<dbReference type="InterPro" id="IPR037936">
    <property type="entry name" value="UNC5A-D"/>
</dbReference>
<dbReference type="SUPFAM" id="SSF47986">
    <property type="entry name" value="DEATH domain"/>
    <property type="match status" value="1"/>
</dbReference>
<dbReference type="KEGG" id="bfo:118421645"/>
<dbReference type="Gene3D" id="1.10.533.10">
    <property type="entry name" value="Death Domain, Fas"/>
    <property type="match status" value="1"/>
</dbReference>
<dbReference type="InterPro" id="IPR003599">
    <property type="entry name" value="Ig_sub"/>
</dbReference>
<evidence type="ECO:0000259" key="3">
    <source>
        <dbReference type="PROSITE" id="PS50017"/>
    </source>
</evidence>
<feature type="compositionally biased region" description="Low complexity" evidence="2">
    <location>
        <begin position="843"/>
        <end position="877"/>
    </location>
</feature>
<dbReference type="FunFam" id="1.10.533.10:FF:000211">
    <property type="entry name" value="Uncharacterized protein"/>
    <property type="match status" value="1"/>
</dbReference>
<dbReference type="GO" id="GO:0005886">
    <property type="term" value="C:plasma membrane"/>
    <property type="evidence" value="ECO:0007669"/>
    <property type="project" value="UniProtKB-SubCell"/>
</dbReference>
<keyword evidence="1" id="KW-0393">Immunoglobulin domain</keyword>
<feature type="compositionally biased region" description="Polar residues" evidence="2">
    <location>
        <begin position="259"/>
        <end position="269"/>
    </location>
</feature>
<keyword evidence="1" id="KW-0812">Transmembrane</keyword>
<feature type="transmembrane region" description="Helical" evidence="1">
    <location>
        <begin position="141"/>
        <end position="163"/>
    </location>
</feature>
<keyword evidence="6" id="KW-1185">Reference proteome</keyword>
<evidence type="ECO:0000259" key="4">
    <source>
        <dbReference type="PROSITE" id="PS50835"/>
    </source>
</evidence>
<keyword evidence="1" id="KW-0217">Developmental protein</keyword>
<feature type="domain" description="Death" evidence="3">
    <location>
        <begin position="684"/>
        <end position="775"/>
    </location>
</feature>
<sequence length="877" mass="97650">MCIISITCKTSPVLSQSQHHTFKLHSILGGRSLNLQVSPKELTTAAGSTATFVCSAQVHGTGQKLILRWTWSDGQLDSDRVIQSVQSSTSSGGQTTFKTNTLQILDLTSADAGTYTCQASYENQHKQLTVWLHINDKGSQLWWISIPAICVPLLIGAVILCFCKRRNSKNTADNTNRADLQEEGGVVNPDTDVEDSSLHQETVDGEVNTDCVAEMDVQNANSSDDDRVYSISAEEEKRGISGSSQPNHGCPQPQHKSQHSTSQVVTMRSTPVFELSENSSISRKQNPLRNRQRDSGYASRDALDAVQEDFKWGSRELKQLKTEAREKLCKMSPSERLQTNIVSKSFASGVFNENGGHLSIPEADVHMFIPPQAIKTGRSQEVYIYLERNPSCNDKVMLGPVLHCGPPGLKFDAQVIFSLPINTSKWKLVPMRTETDIEKPTNWTPISETADALCFIEGSTCTFLVDHFTGHGMSCNDDQAFLIGAFTSLSRGSLQYLGSSNESTYVSSPTDETEYTKDHFMFHIRCWKNDQKVTKNVLSMEEEQRCRLLDKSLIHMHPDVNKKGLELDIEEVSPGWTQVTPRGRTVVPYDSLMTGSEDVVEVAEYDFKLNDNTDQRFKCQVIAYQLDHQEDQAKLDISCPDSPEVLREQKRDEQLLPPEVFNNICKYMDIENYQRIQGPNAKGWKSLAKQLGLPTTIIEHMLTKTESTEERRAGATPLGAEAAETTRQIRGPTATILGLWELQNKRQGLQAIQTLRDTFHRLGRPDVCRILDPVIEGQQQHFEEHPGVETSRYLIRYHTQLSPVQEASSGLAGTSEETTVPNGYVNSEAVQFPSNELYETDRTSGIGSSGSSTYSDRSRQSSSGSLSQRSTGSTQTQ</sequence>
<gene>
    <name evidence="7" type="primary">LOC118421645</name>
</gene>
<evidence type="ECO:0000313" key="6">
    <source>
        <dbReference type="Proteomes" id="UP000001554"/>
    </source>
</evidence>
<evidence type="ECO:0000256" key="2">
    <source>
        <dbReference type="SAM" id="MobiDB-lite"/>
    </source>
</evidence>
<dbReference type="Pfam" id="PF13927">
    <property type="entry name" value="Ig_3"/>
    <property type="match status" value="1"/>
</dbReference>
<feature type="region of interest" description="Disordered" evidence="2">
    <location>
        <begin position="172"/>
        <end position="207"/>
    </location>
</feature>
<proteinExistence type="inferred from homology"/>
<dbReference type="InterPro" id="IPR013783">
    <property type="entry name" value="Ig-like_fold"/>
</dbReference>
<dbReference type="PROSITE" id="PS51145">
    <property type="entry name" value="ZU5"/>
    <property type="match status" value="1"/>
</dbReference>
<feature type="domain" description="ZU5" evidence="5">
    <location>
        <begin position="345"/>
        <end position="477"/>
    </location>
</feature>
<dbReference type="GeneID" id="118421645"/>
<dbReference type="Gene3D" id="2.60.220.30">
    <property type="match status" value="1"/>
</dbReference>
<dbReference type="AlphaFoldDB" id="A0A9J7MYP4"/>
<dbReference type="OrthoDB" id="5973910at2759"/>
<dbReference type="SUPFAM" id="SSF48726">
    <property type="entry name" value="Immunoglobulin"/>
    <property type="match status" value="1"/>
</dbReference>
<dbReference type="PROSITE" id="PS50017">
    <property type="entry name" value="DEATH_DOMAIN"/>
    <property type="match status" value="1"/>
</dbReference>
<dbReference type="Proteomes" id="UP000001554">
    <property type="component" value="Chromosome 8"/>
</dbReference>
<protein>
    <recommendedName>
        <fullName evidence="1">Netrin receptor UNC5</fullName>
    </recommendedName>
</protein>
<dbReference type="SMART" id="SM00409">
    <property type="entry name" value="IG"/>
    <property type="match status" value="1"/>
</dbReference>
<keyword evidence="1" id="KW-0675">Receptor</keyword>
<comment type="subcellular location">
    <subcellularLocation>
        <location evidence="1">Cell membrane</location>
        <topology evidence="1">Single-pass type I membrane protein</topology>
    </subcellularLocation>
</comment>
<organism evidence="6 7">
    <name type="scientific">Branchiostoma floridae</name>
    <name type="common">Florida lancelet</name>
    <name type="synonym">Amphioxus</name>
    <dbReference type="NCBI Taxonomy" id="7739"/>
    <lineage>
        <taxon>Eukaryota</taxon>
        <taxon>Metazoa</taxon>
        <taxon>Chordata</taxon>
        <taxon>Cephalochordata</taxon>
        <taxon>Leptocardii</taxon>
        <taxon>Amphioxiformes</taxon>
        <taxon>Branchiostomatidae</taxon>
        <taxon>Branchiostoma</taxon>
    </lineage>
</organism>
<dbReference type="InterPro" id="IPR000488">
    <property type="entry name" value="Death_dom"/>
</dbReference>
<dbReference type="RefSeq" id="XP_035684951.1">
    <property type="nucleotide sequence ID" value="XM_035829058.1"/>
</dbReference>
<dbReference type="PANTHER" id="PTHR12582:SF41">
    <property type="entry name" value="UNC5C-LIKE PROTEIN"/>
    <property type="match status" value="1"/>
</dbReference>
<dbReference type="PROSITE" id="PS50835">
    <property type="entry name" value="IG_LIKE"/>
    <property type="match status" value="1"/>
</dbReference>
<keyword evidence="1" id="KW-0472">Membrane</keyword>
<dbReference type="Gene3D" id="2.60.40.10">
    <property type="entry name" value="Immunoglobulins"/>
    <property type="match status" value="1"/>
</dbReference>
<dbReference type="SMART" id="SM00218">
    <property type="entry name" value="ZU5"/>
    <property type="match status" value="1"/>
</dbReference>
<feature type="domain" description="Ig-like" evidence="4">
    <location>
        <begin position="12"/>
        <end position="129"/>
    </location>
</feature>
<evidence type="ECO:0000313" key="7">
    <source>
        <dbReference type="RefSeq" id="XP_035684951.1"/>
    </source>
</evidence>
<dbReference type="InterPro" id="IPR007110">
    <property type="entry name" value="Ig-like_dom"/>
</dbReference>
<comment type="similarity">
    <text evidence="1">Belongs to the unc-5 family.</text>
</comment>
<dbReference type="InterPro" id="IPR036179">
    <property type="entry name" value="Ig-like_dom_sf"/>
</dbReference>
<dbReference type="GO" id="GO:0005042">
    <property type="term" value="F:netrin receptor activity"/>
    <property type="evidence" value="ECO:0007669"/>
    <property type="project" value="UniProtKB-UniRule"/>
</dbReference>
<dbReference type="PANTHER" id="PTHR12582">
    <property type="entry name" value="NETRIN RECEPTOR UNC5"/>
    <property type="match status" value="1"/>
</dbReference>
<dbReference type="InterPro" id="IPR000906">
    <property type="entry name" value="ZU5_dom"/>
</dbReference>
<dbReference type="Pfam" id="PF00791">
    <property type="entry name" value="ZU5"/>
    <property type="match status" value="1"/>
</dbReference>
<keyword evidence="1" id="KW-1133">Transmembrane helix</keyword>
<evidence type="ECO:0000256" key="1">
    <source>
        <dbReference type="RuleBase" id="RU367033"/>
    </source>
</evidence>
<reference evidence="7" key="2">
    <citation type="submission" date="2025-08" db="UniProtKB">
        <authorList>
            <consortium name="RefSeq"/>
        </authorList>
    </citation>
    <scope>IDENTIFICATION</scope>
    <source>
        <strain evidence="7">S238N-H82</strain>
        <tissue evidence="7">Testes</tissue>
    </source>
</reference>
<comment type="function">
    <text evidence="1">Receptor for netrin required for axon guidance. Mediates axon repulsion of neuronal growth cones in the developing nervous system upon ligand binding.</text>
</comment>
<feature type="compositionally biased region" description="Polar residues" evidence="2">
    <location>
        <begin position="276"/>
        <end position="289"/>
    </location>
</feature>
<dbReference type="InterPro" id="IPR011029">
    <property type="entry name" value="DEATH-like_dom_sf"/>
</dbReference>
<evidence type="ECO:0000259" key="5">
    <source>
        <dbReference type="PROSITE" id="PS51145"/>
    </source>
</evidence>
<feature type="region of interest" description="Disordered" evidence="2">
    <location>
        <begin position="831"/>
        <end position="877"/>
    </location>
</feature>